<keyword evidence="1" id="KW-0812">Transmembrane</keyword>
<accession>A0A6D2KU64</accession>
<dbReference type="AlphaFoldDB" id="A0A6D2KU64"/>
<dbReference type="Proteomes" id="UP000467841">
    <property type="component" value="Unassembled WGS sequence"/>
</dbReference>
<dbReference type="EMBL" id="CACVBM020001653">
    <property type="protein sequence ID" value="CAA7056785.1"/>
    <property type="molecule type" value="Genomic_DNA"/>
</dbReference>
<keyword evidence="3" id="KW-1185">Reference proteome</keyword>
<evidence type="ECO:0000256" key="1">
    <source>
        <dbReference type="SAM" id="Phobius"/>
    </source>
</evidence>
<comment type="caution">
    <text evidence="2">The sequence shown here is derived from an EMBL/GenBank/DDBJ whole genome shotgun (WGS) entry which is preliminary data.</text>
</comment>
<proteinExistence type="predicted"/>
<evidence type="ECO:0000313" key="3">
    <source>
        <dbReference type="Proteomes" id="UP000467841"/>
    </source>
</evidence>
<feature type="transmembrane region" description="Helical" evidence="1">
    <location>
        <begin position="73"/>
        <end position="94"/>
    </location>
</feature>
<organism evidence="2 3">
    <name type="scientific">Microthlaspi erraticum</name>
    <dbReference type="NCBI Taxonomy" id="1685480"/>
    <lineage>
        <taxon>Eukaryota</taxon>
        <taxon>Viridiplantae</taxon>
        <taxon>Streptophyta</taxon>
        <taxon>Embryophyta</taxon>
        <taxon>Tracheophyta</taxon>
        <taxon>Spermatophyta</taxon>
        <taxon>Magnoliopsida</taxon>
        <taxon>eudicotyledons</taxon>
        <taxon>Gunneridae</taxon>
        <taxon>Pentapetalae</taxon>
        <taxon>rosids</taxon>
        <taxon>malvids</taxon>
        <taxon>Brassicales</taxon>
        <taxon>Brassicaceae</taxon>
        <taxon>Coluteocarpeae</taxon>
        <taxon>Microthlaspi</taxon>
    </lineage>
</organism>
<keyword evidence="1" id="KW-1133">Transmembrane helix</keyword>
<name>A0A6D2KU64_9BRAS</name>
<keyword evidence="1" id="KW-0472">Membrane</keyword>
<reference evidence="2" key="1">
    <citation type="submission" date="2020-01" db="EMBL/GenBank/DDBJ databases">
        <authorList>
            <person name="Mishra B."/>
        </authorList>
    </citation>
    <scope>NUCLEOTIDE SEQUENCE [LARGE SCALE GENOMIC DNA]</scope>
</reference>
<protein>
    <submittedName>
        <fullName evidence="2">Uncharacterized protein</fullName>
    </submittedName>
</protein>
<gene>
    <name evidence="2" type="ORF">MERR_LOCUS44021</name>
</gene>
<sequence length="125" mass="13942">MDSIESSGRVGASGLRSLPPSLRVVSSLSWLERRGSVRFLGREPPWSGEKGSTPKECGTHGAFFFLLDEPETFFSKLLILLTILSMDFCIFSWLPLPFVELLEKSNPLVGSHNRGVHPWSLILLK</sequence>
<evidence type="ECO:0000313" key="2">
    <source>
        <dbReference type="EMBL" id="CAA7056785.1"/>
    </source>
</evidence>